<proteinExistence type="predicted"/>
<dbReference type="InParanoid" id="A0A0U5JHR2"/>
<dbReference type="AlphaFoldDB" id="A0A0U5JHR2"/>
<evidence type="ECO:0000313" key="1">
    <source>
        <dbReference type="EMBL" id="CUI17967.1"/>
    </source>
</evidence>
<dbReference type="Proteomes" id="UP000069902">
    <property type="component" value="Chromosome cPNK"/>
</dbReference>
<keyword evidence="2" id="KW-1185">Reference proteome</keyword>
<evidence type="ECO:0000313" key="2">
    <source>
        <dbReference type="Proteomes" id="UP000069902"/>
    </source>
</evidence>
<name>A0A0U5JHR2_9BACT</name>
<sequence>MQRVRTIEYEIDQVSFSIDKPQTISIQISSEESYLPQFIHIELEDEDLQLSKAFCEVLKKRLLQNLH</sequence>
<organism evidence="1 2">
    <name type="scientific">Candidatus Protochlamydia naegleriophila</name>
    <dbReference type="NCBI Taxonomy" id="389348"/>
    <lineage>
        <taxon>Bacteria</taxon>
        <taxon>Pseudomonadati</taxon>
        <taxon>Chlamydiota</taxon>
        <taxon>Chlamydiia</taxon>
        <taxon>Parachlamydiales</taxon>
        <taxon>Parachlamydiaceae</taxon>
        <taxon>Candidatus Protochlamydia</taxon>
    </lineage>
</organism>
<gene>
    <name evidence="1" type="ORF">PNK_2371</name>
</gene>
<dbReference type="STRING" id="389348.PNK_2371"/>
<dbReference type="KEGG" id="pnl:PNK_2371"/>
<accession>A0A0U5JHR2</accession>
<dbReference type="EMBL" id="LN879502">
    <property type="protein sequence ID" value="CUI17967.1"/>
    <property type="molecule type" value="Genomic_DNA"/>
</dbReference>
<protein>
    <submittedName>
        <fullName evidence="1">Uncharacterized protein</fullName>
    </submittedName>
</protein>
<dbReference type="RefSeq" id="WP_032124633.1">
    <property type="nucleotide sequence ID" value="NZ_LN879502.1"/>
</dbReference>
<reference evidence="2" key="1">
    <citation type="submission" date="2015-09" db="EMBL/GenBank/DDBJ databases">
        <authorList>
            <person name="Bertelli C."/>
        </authorList>
    </citation>
    <scope>NUCLEOTIDE SEQUENCE [LARGE SCALE GENOMIC DNA]</scope>
    <source>
        <strain evidence="2">KNic</strain>
    </source>
</reference>